<dbReference type="Proteomes" id="UP000596660">
    <property type="component" value="Unplaced"/>
</dbReference>
<evidence type="ECO:0000313" key="2">
    <source>
        <dbReference type="EnsemblPlants" id="AUR62021004-RA:cds"/>
    </source>
</evidence>
<feature type="region of interest" description="Disordered" evidence="1">
    <location>
        <begin position="89"/>
        <end position="111"/>
    </location>
</feature>
<dbReference type="Gramene" id="AUR62021004-RA">
    <property type="protein sequence ID" value="AUR62021004-RA:cds"/>
    <property type="gene ID" value="AUR62021004"/>
</dbReference>
<reference evidence="2" key="2">
    <citation type="submission" date="2021-03" db="UniProtKB">
        <authorList>
            <consortium name="EnsemblPlants"/>
        </authorList>
    </citation>
    <scope>IDENTIFICATION</scope>
</reference>
<organism evidence="2 3">
    <name type="scientific">Chenopodium quinoa</name>
    <name type="common">Quinoa</name>
    <dbReference type="NCBI Taxonomy" id="63459"/>
    <lineage>
        <taxon>Eukaryota</taxon>
        <taxon>Viridiplantae</taxon>
        <taxon>Streptophyta</taxon>
        <taxon>Embryophyta</taxon>
        <taxon>Tracheophyta</taxon>
        <taxon>Spermatophyta</taxon>
        <taxon>Magnoliopsida</taxon>
        <taxon>eudicotyledons</taxon>
        <taxon>Gunneridae</taxon>
        <taxon>Pentapetalae</taxon>
        <taxon>Caryophyllales</taxon>
        <taxon>Chenopodiaceae</taxon>
        <taxon>Chenopodioideae</taxon>
        <taxon>Atripliceae</taxon>
        <taxon>Chenopodium</taxon>
    </lineage>
</organism>
<dbReference type="EnsemblPlants" id="AUR62021004-RA">
    <property type="protein sequence ID" value="AUR62021004-RA:cds"/>
    <property type="gene ID" value="AUR62021004"/>
</dbReference>
<evidence type="ECO:0000313" key="3">
    <source>
        <dbReference type="Proteomes" id="UP000596660"/>
    </source>
</evidence>
<name>A0A803LZV3_CHEQI</name>
<dbReference type="PANTHER" id="PTHR45521:SF2">
    <property type="entry name" value="TRANSDUCIN_WD40 REPEAT-LIKE SUPERFAMILY PROTEIN"/>
    <property type="match status" value="1"/>
</dbReference>
<accession>A0A803LZV3</accession>
<dbReference type="PANTHER" id="PTHR45521">
    <property type="entry name" value="TSET COMPLEX MEMBER TSTF"/>
    <property type="match status" value="1"/>
</dbReference>
<sequence length="219" mass="24324">AHGRPTLINLVESWNKMLQKEIEHTRTTKTDATSAFLASLEDPKLPSLGDTNKKPPIKILPPGMSSLSFSISAPKKSLPVTKVEFSQSGALPPVDSNQPEASPPTVDSTQSALDLKASEQQLLDSIGSSTLVDLLSPLFKYIEHIISKVGEIFPLLKLLHKTFCPNLIKNRLEDPLTIQLDHYIPEQELKNLELSYVNAHSLFNKVDGWDIVSNERHRD</sequence>
<evidence type="ECO:0000256" key="1">
    <source>
        <dbReference type="SAM" id="MobiDB-lite"/>
    </source>
</evidence>
<dbReference type="InterPro" id="IPR053290">
    <property type="entry name" value="TSET_complex_member"/>
</dbReference>
<protein>
    <submittedName>
        <fullName evidence="2">Uncharacterized protein</fullName>
    </submittedName>
</protein>
<keyword evidence="3" id="KW-1185">Reference proteome</keyword>
<dbReference type="AlphaFoldDB" id="A0A803LZV3"/>
<proteinExistence type="predicted"/>
<reference evidence="2" key="1">
    <citation type="journal article" date="2017" name="Nature">
        <title>The genome of Chenopodium quinoa.</title>
        <authorList>
            <person name="Jarvis D.E."/>
            <person name="Ho Y.S."/>
            <person name="Lightfoot D.J."/>
            <person name="Schmoeckel S.M."/>
            <person name="Li B."/>
            <person name="Borm T.J.A."/>
            <person name="Ohyanagi H."/>
            <person name="Mineta K."/>
            <person name="Michell C.T."/>
            <person name="Saber N."/>
            <person name="Kharbatia N.M."/>
            <person name="Rupper R.R."/>
            <person name="Sharp A.R."/>
            <person name="Dally N."/>
            <person name="Boughton B.A."/>
            <person name="Woo Y.H."/>
            <person name="Gao G."/>
            <person name="Schijlen E.G.W.M."/>
            <person name="Guo X."/>
            <person name="Momin A.A."/>
            <person name="Negrao S."/>
            <person name="Al-Babili S."/>
            <person name="Gehring C."/>
            <person name="Roessner U."/>
            <person name="Jung C."/>
            <person name="Murphy K."/>
            <person name="Arold S.T."/>
            <person name="Gojobori T."/>
            <person name="van der Linden C.G."/>
            <person name="van Loo E.N."/>
            <person name="Jellen E.N."/>
            <person name="Maughan P.J."/>
            <person name="Tester M."/>
        </authorList>
    </citation>
    <scope>NUCLEOTIDE SEQUENCE [LARGE SCALE GENOMIC DNA]</scope>
    <source>
        <strain evidence="2">cv. PI 614886</strain>
    </source>
</reference>